<name>A0A1Y2GR23_9FUNG</name>
<feature type="region of interest" description="Disordered" evidence="2">
    <location>
        <begin position="881"/>
        <end position="904"/>
    </location>
</feature>
<dbReference type="EMBL" id="MCFF01000013">
    <property type="protein sequence ID" value="ORZ19957.1"/>
    <property type="molecule type" value="Genomic_DNA"/>
</dbReference>
<feature type="region of interest" description="Disordered" evidence="2">
    <location>
        <begin position="593"/>
        <end position="672"/>
    </location>
</feature>
<evidence type="ECO:0000259" key="3">
    <source>
        <dbReference type="PROSITE" id="PS50157"/>
    </source>
</evidence>
<feature type="compositionally biased region" description="Polar residues" evidence="2">
    <location>
        <begin position="135"/>
        <end position="149"/>
    </location>
</feature>
<feature type="compositionally biased region" description="Low complexity" evidence="2">
    <location>
        <begin position="457"/>
        <end position="470"/>
    </location>
</feature>
<sequence>MSHYTRQPIVSMQAVGMGFDNEEFAKYQPGYSLGHGAFNDGNYQHQHHPMVSNACEAIHPGTTTDVNYFSNGLSFQFPTPNDGVEQHSVIGNAKKSSLVSVPRGPNGLESISMSFEELTTAAITPATTAITTTPKNNRNVNIPNHSNYTNSSIRGSNSSSPISHSENNYNNNLVIHQYSTSSVDNYTISNNIGNNSNSSLLFTSSPYSSSSSSSSSPTSSLPIFAPIEALERTPAMIAAATGSSASSSVMGCMMTNQHYLLVQPDHQENQQNGQQQHLLQQQQQQTGTALKTNENYMNNNPTPSYVTFSSNGFQGIARNNNHSSDYSQFASWNIGVTAVSSAAQSTEAHLIVAPIKPSQPAITTTPTTPSGITWTNDTNMQTQNTAPTVDTANSITKSGMHSKSSSICGSDNAALQEGSTKQCQTQPVKQTGPHQQQLQIMTSFEPGFASIYPQQPNSSNNTTDNASTPSVGSVNNIHQLPPSMGSAQAQAQLQSQAQVHAYPWSPVESCLTSGSSTPSFASMSPSLSYSNTEHGGNSGGIWGGVSPCNSSRPNSPSFNTNNSSACTPTEGYVPERRIRRLENDFSNFIIRSRKSSTSSTSSNVSQRRMSTLRESTTNNNNNSNNSNINNSNSNSNSNRLSSPNPMSTSNSNSITAASTSTPVSTSSPTHQCSKCGQCFAGPAVLARHMESIHEKLLWNCVGCKSNLSRRDAVTRHINLSPMDSICREVGTIGQIKMINGTEIHYEVSSYRAKPLDEVMNRMGKKISTSLRREIDLAKARSHSDSNVNSVSSLVVNARSSISATAAAAAVAVTATSTTAATVSAAGDLLTSNGIYGSAGIAAAATTHEAGALIGMGLDFPVDYTQSYPISSLSIHTHQFEYGDEEDGLKKRRRMSQPALSQRKK</sequence>
<dbReference type="InterPro" id="IPR013087">
    <property type="entry name" value="Znf_C2H2_type"/>
</dbReference>
<feature type="compositionally biased region" description="Low complexity" evidence="2">
    <location>
        <begin position="513"/>
        <end position="530"/>
    </location>
</feature>
<evidence type="ECO:0000313" key="5">
    <source>
        <dbReference type="Proteomes" id="UP000193648"/>
    </source>
</evidence>
<dbReference type="PROSITE" id="PS50157">
    <property type="entry name" value="ZINC_FINGER_C2H2_2"/>
    <property type="match status" value="1"/>
</dbReference>
<evidence type="ECO:0000256" key="2">
    <source>
        <dbReference type="SAM" id="MobiDB-lite"/>
    </source>
</evidence>
<organism evidence="4 5">
    <name type="scientific">Lobosporangium transversale</name>
    <dbReference type="NCBI Taxonomy" id="64571"/>
    <lineage>
        <taxon>Eukaryota</taxon>
        <taxon>Fungi</taxon>
        <taxon>Fungi incertae sedis</taxon>
        <taxon>Mucoromycota</taxon>
        <taxon>Mortierellomycotina</taxon>
        <taxon>Mortierellomycetes</taxon>
        <taxon>Mortierellales</taxon>
        <taxon>Mortierellaceae</taxon>
        <taxon>Lobosporangium</taxon>
    </lineage>
</organism>
<feature type="compositionally biased region" description="Low complexity" evidence="2">
    <location>
        <begin position="595"/>
        <end position="609"/>
    </location>
</feature>
<keyword evidence="1" id="KW-0862">Zinc</keyword>
<protein>
    <recommendedName>
        <fullName evidence="3">C2H2-type domain-containing protein</fullName>
    </recommendedName>
</protein>
<feature type="region of interest" description="Disordered" evidence="2">
    <location>
        <begin position="547"/>
        <end position="571"/>
    </location>
</feature>
<evidence type="ECO:0000313" key="4">
    <source>
        <dbReference type="EMBL" id="ORZ19957.1"/>
    </source>
</evidence>
<feature type="domain" description="C2H2-type" evidence="3">
    <location>
        <begin position="670"/>
        <end position="693"/>
    </location>
</feature>
<comment type="caution">
    <text evidence="4">The sequence shown here is derived from an EMBL/GenBank/DDBJ whole genome shotgun (WGS) entry which is preliminary data.</text>
</comment>
<feature type="region of interest" description="Disordered" evidence="2">
    <location>
        <begin position="448"/>
        <end position="492"/>
    </location>
</feature>
<dbReference type="AlphaFoldDB" id="A0A1Y2GR23"/>
<evidence type="ECO:0000256" key="1">
    <source>
        <dbReference type="PROSITE-ProRule" id="PRU00042"/>
    </source>
</evidence>
<dbReference type="RefSeq" id="XP_021882497.1">
    <property type="nucleotide sequence ID" value="XM_022023725.1"/>
</dbReference>
<dbReference type="PROSITE" id="PS00028">
    <property type="entry name" value="ZINC_FINGER_C2H2_1"/>
    <property type="match status" value="1"/>
</dbReference>
<dbReference type="Proteomes" id="UP000193648">
    <property type="component" value="Unassembled WGS sequence"/>
</dbReference>
<dbReference type="InParanoid" id="A0A1Y2GR23"/>
<gene>
    <name evidence="4" type="ORF">BCR41DRAFT_351040</name>
</gene>
<keyword evidence="1" id="KW-0479">Metal-binding</keyword>
<feature type="compositionally biased region" description="Low complexity" evidence="2">
    <location>
        <begin position="618"/>
        <end position="669"/>
    </location>
</feature>
<proteinExistence type="predicted"/>
<dbReference type="GeneID" id="33565569"/>
<reference evidence="4 5" key="1">
    <citation type="submission" date="2016-07" db="EMBL/GenBank/DDBJ databases">
        <title>Pervasive Adenine N6-methylation of Active Genes in Fungi.</title>
        <authorList>
            <consortium name="DOE Joint Genome Institute"/>
            <person name="Mondo S.J."/>
            <person name="Dannebaum R.O."/>
            <person name="Kuo R.C."/>
            <person name="Labutti K."/>
            <person name="Haridas S."/>
            <person name="Kuo A."/>
            <person name="Salamov A."/>
            <person name="Ahrendt S.R."/>
            <person name="Lipzen A."/>
            <person name="Sullivan W."/>
            <person name="Andreopoulos W.B."/>
            <person name="Clum A."/>
            <person name="Lindquist E."/>
            <person name="Daum C."/>
            <person name="Ramamoorthy G.K."/>
            <person name="Gryganskyi A."/>
            <person name="Culley D."/>
            <person name="Magnuson J.K."/>
            <person name="James T.Y."/>
            <person name="O'Malley M.A."/>
            <person name="Stajich J.E."/>
            <person name="Spatafora J.W."/>
            <person name="Visel A."/>
            <person name="Grigoriev I.V."/>
        </authorList>
    </citation>
    <scope>NUCLEOTIDE SEQUENCE [LARGE SCALE GENOMIC DNA]</scope>
    <source>
        <strain evidence="4 5">NRRL 3116</strain>
    </source>
</reference>
<keyword evidence="1" id="KW-0863">Zinc-finger</keyword>
<feature type="region of interest" description="Disordered" evidence="2">
    <location>
        <begin position="129"/>
        <end position="165"/>
    </location>
</feature>
<feature type="region of interest" description="Disordered" evidence="2">
    <location>
        <begin position="513"/>
        <end position="534"/>
    </location>
</feature>
<dbReference type="Gene3D" id="3.30.160.60">
    <property type="entry name" value="Classic Zinc Finger"/>
    <property type="match status" value="1"/>
</dbReference>
<dbReference type="GO" id="GO:0008270">
    <property type="term" value="F:zinc ion binding"/>
    <property type="evidence" value="ECO:0007669"/>
    <property type="project" value="UniProtKB-KW"/>
</dbReference>
<feature type="compositionally biased region" description="Low complexity" evidence="2">
    <location>
        <begin position="547"/>
        <end position="564"/>
    </location>
</feature>
<feature type="compositionally biased region" description="Low complexity" evidence="2">
    <location>
        <begin position="150"/>
        <end position="165"/>
    </location>
</feature>
<dbReference type="OrthoDB" id="2444917at2759"/>
<accession>A0A1Y2GR23</accession>
<dbReference type="SMART" id="SM00355">
    <property type="entry name" value="ZnF_C2H2"/>
    <property type="match status" value="1"/>
</dbReference>
<keyword evidence="5" id="KW-1185">Reference proteome</keyword>